<reference evidence="10" key="1">
    <citation type="journal article" date="2020" name="Stud. Mycol.">
        <title>101 Dothideomycetes genomes: a test case for predicting lifestyles and emergence of pathogens.</title>
        <authorList>
            <person name="Haridas S."/>
            <person name="Albert R."/>
            <person name="Binder M."/>
            <person name="Bloem J."/>
            <person name="Labutti K."/>
            <person name="Salamov A."/>
            <person name="Andreopoulos B."/>
            <person name="Baker S."/>
            <person name="Barry K."/>
            <person name="Bills G."/>
            <person name="Bluhm B."/>
            <person name="Cannon C."/>
            <person name="Castanera R."/>
            <person name="Culley D."/>
            <person name="Daum C."/>
            <person name="Ezra D."/>
            <person name="Gonzalez J."/>
            <person name="Henrissat B."/>
            <person name="Kuo A."/>
            <person name="Liang C."/>
            <person name="Lipzen A."/>
            <person name="Lutzoni F."/>
            <person name="Magnuson J."/>
            <person name="Mondo S."/>
            <person name="Nolan M."/>
            <person name="Ohm R."/>
            <person name="Pangilinan J."/>
            <person name="Park H.-J."/>
            <person name="Ramirez L."/>
            <person name="Alfaro M."/>
            <person name="Sun H."/>
            <person name="Tritt A."/>
            <person name="Yoshinaga Y."/>
            <person name="Zwiers L.-H."/>
            <person name="Turgeon B."/>
            <person name="Goodwin S."/>
            <person name="Spatafora J."/>
            <person name="Crous P."/>
            <person name="Grigoriev I."/>
        </authorList>
    </citation>
    <scope>NUCLEOTIDE SEQUENCE</scope>
    <source>
        <strain evidence="10">CBS 121739</strain>
    </source>
</reference>
<dbReference type="PANTHER" id="PTHR19932">
    <property type="entry name" value="WD REPEAT AND HMG-BOX DNA BINDING PROTEIN"/>
    <property type="match status" value="1"/>
</dbReference>
<dbReference type="RefSeq" id="XP_033598148.1">
    <property type="nucleotide sequence ID" value="XM_033739003.1"/>
</dbReference>
<accession>A0A6A6W284</accession>
<dbReference type="InterPro" id="IPR015943">
    <property type="entry name" value="WD40/YVTN_repeat-like_dom_sf"/>
</dbReference>
<dbReference type="Pfam" id="PF12341">
    <property type="entry name" value="Mcl1_mid"/>
    <property type="match status" value="1"/>
</dbReference>
<evidence type="ECO:0000256" key="5">
    <source>
        <dbReference type="PROSITE-ProRule" id="PRU00221"/>
    </source>
</evidence>
<evidence type="ECO:0000259" key="9">
    <source>
        <dbReference type="Pfam" id="PF24817"/>
    </source>
</evidence>
<dbReference type="InterPro" id="IPR019775">
    <property type="entry name" value="WD40_repeat_CS"/>
</dbReference>
<dbReference type="GO" id="GO:0006261">
    <property type="term" value="P:DNA-templated DNA replication"/>
    <property type="evidence" value="ECO:0007669"/>
    <property type="project" value="TreeGrafter"/>
</dbReference>
<proteinExistence type="predicted"/>
<feature type="domain" description="WDHD1/CFT4 helical bundle" evidence="8">
    <location>
        <begin position="734"/>
        <end position="836"/>
    </location>
</feature>
<protein>
    <submittedName>
        <fullName evidence="10">WD40 repeat-like protein</fullName>
    </submittedName>
</protein>
<evidence type="ECO:0000256" key="2">
    <source>
        <dbReference type="ARBA" id="ARBA00022574"/>
    </source>
</evidence>
<dbReference type="PANTHER" id="PTHR19932:SF10">
    <property type="entry name" value="WD REPEAT AND HMG-BOX DNA-BINDING PROTEIN 1"/>
    <property type="match status" value="1"/>
</dbReference>
<dbReference type="Proteomes" id="UP000799437">
    <property type="component" value="Unassembled WGS sequence"/>
</dbReference>
<dbReference type="InterPro" id="IPR001680">
    <property type="entry name" value="WD40_rpt"/>
</dbReference>
<name>A0A6A6W284_9PEZI</name>
<evidence type="ECO:0000256" key="3">
    <source>
        <dbReference type="ARBA" id="ARBA00022737"/>
    </source>
</evidence>
<dbReference type="InterPro" id="IPR022100">
    <property type="entry name" value="WDHD1/CFT4_beta-prop_2nd"/>
</dbReference>
<keyword evidence="4" id="KW-0539">Nucleus</keyword>
<feature type="region of interest" description="Disordered" evidence="6">
    <location>
        <begin position="334"/>
        <end position="355"/>
    </location>
</feature>
<dbReference type="OrthoDB" id="427368at2759"/>
<dbReference type="AlphaFoldDB" id="A0A6A6W284"/>
<dbReference type="GO" id="GO:0003682">
    <property type="term" value="F:chromatin binding"/>
    <property type="evidence" value="ECO:0007669"/>
    <property type="project" value="TreeGrafter"/>
</dbReference>
<evidence type="ECO:0000313" key="10">
    <source>
        <dbReference type="EMBL" id="KAF2755697.1"/>
    </source>
</evidence>
<feature type="domain" description="WDHD1/CFT4 second beta-propeller" evidence="7">
    <location>
        <begin position="425"/>
        <end position="712"/>
    </location>
</feature>
<dbReference type="InterPro" id="IPR036322">
    <property type="entry name" value="WD40_repeat_dom_sf"/>
</dbReference>
<evidence type="ECO:0000259" key="7">
    <source>
        <dbReference type="Pfam" id="PF12341"/>
    </source>
</evidence>
<dbReference type="SMART" id="SM00320">
    <property type="entry name" value="WD40"/>
    <property type="match status" value="6"/>
</dbReference>
<dbReference type="InterPro" id="IPR048591">
    <property type="entry name" value="WDHD1/CFT4_hel"/>
</dbReference>
<evidence type="ECO:0000313" key="11">
    <source>
        <dbReference type="Proteomes" id="UP000799437"/>
    </source>
</evidence>
<dbReference type="InterPro" id="IPR057646">
    <property type="entry name" value="WD40_WDHD1_1st"/>
</dbReference>
<dbReference type="Pfam" id="PF24817">
    <property type="entry name" value="WD40_WDHD1_1st"/>
    <property type="match status" value="1"/>
</dbReference>
<dbReference type="GO" id="GO:0043596">
    <property type="term" value="C:nuclear replication fork"/>
    <property type="evidence" value="ECO:0007669"/>
    <property type="project" value="TreeGrafter"/>
</dbReference>
<evidence type="ECO:0000256" key="1">
    <source>
        <dbReference type="ARBA" id="ARBA00004123"/>
    </source>
</evidence>
<feature type="domain" description="WDHD1 first WD40" evidence="9">
    <location>
        <begin position="13"/>
        <end position="301"/>
    </location>
</feature>
<dbReference type="GO" id="GO:0000278">
    <property type="term" value="P:mitotic cell cycle"/>
    <property type="evidence" value="ECO:0007669"/>
    <property type="project" value="TreeGrafter"/>
</dbReference>
<dbReference type="PROSITE" id="PS50082">
    <property type="entry name" value="WD_REPEATS_2"/>
    <property type="match status" value="1"/>
</dbReference>
<dbReference type="PROSITE" id="PS00678">
    <property type="entry name" value="WD_REPEATS_1"/>
    <property type="match status" value="1"/>
</dbReference>
<sequence length="845" mass="93989">MATMALQQRLRARPAHPSGPTYLSYTPNGKKLITVGLNNAIRVFQSGSDAEPVTIDDCTDSNTAVDSTNTFFITGSEDGQVAKYSLESNTFEGLLFRSTLPVRDVAISPDGKWVAVASDELVVKVVSIEDMTKVLIFNEQPRAVKHVSFDSNGAFLSVSCSDGKVYIYSFGTDEPELITTVSNVIKNLDTNAEESSRVIWHPDARAFAAPTAGREVQVVSKDDWEKQRTFRSGHTGDITALAWSLNGALLATAGMDRRLVIWETKTQKILHTYNDIAATILDLQWHPTDNTLSYTNIDGELFIRPDVVPEAHASLLKDLLQPAPFIHDPRVEVNGNAPGRITNDKPRTPLRRKGSDASLDDIMEGVMSDDGYDNGDGFIDDDDGAGYTEQLNGNGKRTNGHLAPLTADNLKKRSTGSWKPQHHNSFQPGSTPWRGSRRYLCLNLTGAVWTVDQETHHSITVEFYDQDRRNFHFTDPFRYDKACLNDNGSLFSCQPSGKDPATLYYRPHETWTSRTDWRTSLPGGENIEAIALSDSFIVATTSANYVRVYTLFGLPYRVYRQKSSPTVSCAAWRDYIMTIGNGAIGADGRTRLQYTIENVKRDEVCQSEDTVALSDGADLRSVFFSDHGDPCIYDSTGVLLVLLHWRTPSQAKWVPLLDTKNLSRVASGRKTENYWPVAVASGRFYCIILKGAEQHPHLPVPLLSEFDFQVPLTSTKPSTELDATEGDTDTQRQSFEESFVRSSLLHSLQSDLLSNVHSTSRQRTELAKAELEIDKALLQLLNIECRAGEEHGMKALEIVKLLRNSNGTMLTAAEKIATRFGRDVLSEKIREEMERREVGLDDADE</sequence>
<dbReference type="GO" id="GO:0006281">
    <property type="term" value="P:DNA repair"/>
    <property type="evidence" value="ECO:0007669"/>
    <property type="project" value="TreeGrafter"/>
</dbReference>
<feature type="region of interest" description="Disordered" evidence="6">
    <location>
        <begin position="1"/>
        <end position="23"/>
    </location>
</feature>
<keyword evidence="2 5" id="KW-0853">WD repeat</keyword>
<evidence type="ECO:0000256" key="4">
    <source>
        <dbReference type="ARBA" id="ARBA00023242"/>
    </source>
</evidence>
<evidence type="ECO:0000256" key="6">
    <source>
        <dbReference type="SAM" id="MobiDB-lite"/>
    </source>
</evidence>
<feature type="repeat" description="WD" evidence="5">
    <location>
        <begin position="231"/>
        <end position="272"/>
    </location>
</feature>
<keyword evidence="11" id="KW-1185">Reference proteome</keyword>
<dbReference type="EMBL" id="ML996577">
    <property type="protein sequence ID" value="KAF2755697.1"/>
    <property type="molecule type" value="Genomic_DNA"/>
</dbReference>
<dbReference type="SUPFAM" id="SSF50978">
    <property type="entry name" value="WD40 repeat-like"/>
    <property type="match status" value="1"/>
</dbReference>
<dbReference type="PROSITE" id="PS50294">
    <property type="entry name" value="WD_REPEATS_REGION"/>
    <property type="match status" value="1"/>
</dbReference>
<organism evidence="10 11">
    <name type="scientific">Pseudovirgaria hyperparasitica</name>
    <dbReference type="NCBI Taxonomy" id="470096"/>
    <lineage>
        <taxon>Eukaryota</taxon>
        <taxon>Fungi</taxon>
        <taxon>Dikarya</taxon>
        <taxon>Ascomycota</taxon>
        <taxon>Pezizomycotina</taxon>
        <taxon>Dothideomycetes</taxon>
        <taxon>Dothideomycetes incertae sedis</taxon>
        <taxon>Acrospermales</taxon>
        <taxon>Acrospermaceae</taxon>
        <taxon>Pseudovirgaria</taxon>
    </lineage>
</organism>
<evidence type="ECO:0000259" key="8">
    <source>
        <dbReference type="Pfam" id="PF20946"/>
    </source>
</evidence>
<gene>
    <name evidence="10" type="ORF">EJ05DRAFT_112676</name>
</gene>
<dbReference type="GeneID" id="54480057"/>
<dbReference type="Gene3D" id="2.130.10.10">
    <property type="entry name" value="YVTN repeat-like/Quinoprotein amine dehydrogenase"/>
    <property type="match status" value="2"/>
</dbReference>
<keyword evidence="3" id="KW-0677">Repeat</keyword>
<comment type="subcellular location">
    <subcellularLocation>
        <location evidence="1">Nucleus</location>
    </subcellularLocation>
</comment>
<dbReference type="Pfam" id="PF20946">
    <property type="entry name" value="Ctf4_C"/>
    <property type="match status" value="1"/>
</dbReference>